<dbReference type="Gene3D" id="3.90.79.40">
    <property type="entry name" value="EvaA sugar 2,3-dehydratase subunit"/>
    <property type="match status" value="2"/>
</dbReference>
<dbReference type="EMBL" id="AB767280">
    <property type="protein sequence ID" value="BAP34742.1"/>
    <property type="molecule type" value="Genomic_DNA"/>
</dbReference>
<gene>
    <name evidence="2" type="primary">idnS10</name>
</gene>
<evidence type="ECO:0000313" key="2">
    <source>
        <dbReference type="EMBL" id="BAP34742.1"/>
    </source>
</evidence>
<protein>
    <submittedName>
        <fullName evidence="2">NDP-hexose 2,3-dehydratase</fullName>
    </submittedName>
</protein>
<name>A0A077KT37_9ACTN</name>
<feature type="domain" description="dTDP-4-dehydro-6-deoxy-alpha-D-glucopyranose 2,3-dehydratase" evidence="1">
    <location>
        <begin position="243"/>
        <end position="443"/>
    </location>
</feature>
<proteinExistence type="predicted"/>
<dbReference type="GO" id="GO:0016829">
    <property type="term" value="F:lyase activity"/>
    <property type="evidence" value="ECO:0007669"/>
    <property type="project" value="InterPro"/>
</dbReference>
<evidence type="ECO:0000259" key="1">
    <source>
        <dbReference type="Pfam" id="PF03559"/>
    </source>
</evidence>
<dbReference type="InterPro" id="IPR005212">
    <property type="entry name" value="EvaA-like"/>
</dbReference>
<sequence length="451" mass="50689">MSNTSRTLSGPEVSLDGFHSWWRERNEQYAFTVRRIPFDEFTHWSVDPATGDIRHDSGRFFTVEGLRVRSERGPVPTWSQPIINQPEIGILGILVKRFHGVPHYLLQCKMEPGNANVLQLSPTVQATRSNYTRAHRGGHVAYLDYFVKPRPGRVLVDVLQSEHGSWFLRKRNRNMVVEVEEDVPVAENFHWLSVEQIGALLRIDNLVNMDARTVLSCLPLPLSPGFEPLAAAPSTSRETGTDTELHSWFTEICASHSVRTESIPLADVDRWERGPDEIRHEDGHHFKVVAVSVEAATREVHRWTQPLFQPCGIGVVAFLMRRVAGEVQVLAHARAEPGFVDVVEIGPTVQYQPSSYPTGAPPFADVVARAPAGRFLYDTILSEEGGRFLNAENRYAVLEIDENDPGVPDDLPEDYRWLTLAQLTGLLAHRNYVNVQARTLVSAMRLTLGLS</sequence>
<organism evidence="2">
    <name type="scientific">Streptomyces sp. ML694-90F3</name>
    <dbReference type="NCBI Taxonomy" id="1265536"/>
    <lineage>
        <taxon>Bacteria</taxon>
        <taxon>Bacillati</taxon>
        <taxon>Actinomycetota</taxon>
        <taxon>Actinomycetes</taxon>
        <taxon>Kitasatosporales</taxon>
        <taxon>Streptomycetaceae</taxon>
        <taxon>Streptomyces</taxon>
    </lineage>
</organism>
<dbReference type="Pfam" id="PF03559">
    <property type="entry name" value="Hexose_dehydrat"/>
    <property type="match status" value="2"/>
</dbReference>
<dbReference type="InterPro" id="IPR038153">
    <property type="entry name" value="EvaA-like_sf"/>
</dbReference>
<feature type="domain" description="dTDP-4-dehydro-6-deoxy-alpha-D-glucopyranose 2,3-dehydratase" evidence="1">
    <location>
        <begin position="18"/>
        <end position="218"/>
    </location>
</feature>
<dbReference type="AlphaFoldDB" id="A0A077KT37"/>
<reference evidence="2" key="1">
    <citation type="journal article" date="2013" name="J. Antibiot.">
        <title>Identification of the incednine biosynthetic gene cluster: characterization of novel beta-glutamate-beta-decarboxylase IdnL3.</title>
        <authorList>
            <person name="Takaishi M."/>
            <person name="Kudo F."/>
            <person name="Eguchi T."/>
        </authorList>
    </citation>
    <scope>NUCLEOTIDE SEQUENCE</scope>
    <source>
        <strain evidence="2">ML694-90F3</strain>
    </source>
</reference>
<accession>A0A077KT37</accession>